<feature type="transmembrane region" description="Helical" evidence="6">
    <location>
        <begin position="6"/>
        <end position="31"/>
    </location>
</feature>
<dbReference type="Proteomes" id="UP001205105">
    <property type="component" value="Unassembled WGS sequence"/>
</dbReference>
<feature type="transmembrane region" description="Helical" evidence="6">
    <location>
        <begin position="327"/>
        <end position="351"/>
    </location>
</feature>
<sequence length="441" mass="44436">MPAEGNVGVAFALVAAAGMCTTLGACIVFCASLAQPRFLAGSLAFAAGVMLYVSFAEILMRKSIAGFEAVSTDATAAYRWTTLCFFGGMAAVAVLDRLVHMLAHLGAKHSQRKASAGGRSPASASTANLLSHEDQRNSRRAAAAAPTSAPAVPSMPKLRRASGGAAAGAQAQAGGEDVENSGSAATTPRAAGDAGAQPPSEAGGSEAGEGGPSGRSSVSTHLNELSAPAGLLTEPCDAMTSAVVAASCPDTVVGGDAGDKPCAEGEAAGGGTSSRTPPAVVEIMEADHHAFMLKKMGLLTALALFIHNFPEGLATFVGALADTKIGVGLAVAIAMHNVPEGICVAMPIYYATGSKWKGFWWAFLSGVSEPVGGLVGYLALSGNNDLAFAIVFGLVAGMMVFIAIKELIPTALRYDPQDSVATTCVVLGMVVMAASLLLFTI</sequence>
<feature type="region of interest" description="Disordered" evidence="5">
    <location>
        <begin position="110"/>
        <end position="220"/>
    </location>
</feature>
<keyword evidence="2 6" id="KW-0812">Transmembrane</keyword>
<name>A0AAD5DY53_9CHLO</name>
<evidence type="ECO:0000256" key="4">
    <source>
        <dbReference type="ARBA" id="ARBA00023136"/>
    </source>
</evidence>
<evidence type="ECO:0000256" key="2">
    <source>
        <dbReference type="ARBA" id="ARBA00022692"/>
    </source>
</evidence>
<comment type="subcellular location">
    <subcellularLocation>
        <location evidence="1">Membrane</location>
        <topology evidence="1">Multi-pass membrane protein</topology>
    </subcellularLocation>
</comment>
<dbReference type="AlphaFoldDB" id="A0AAD5DY53"/>
<evidence type="ECO:0000313" key="8">
    <source>
        <dbReference type="Proteomes" id="UP001205105"/>
    </source>
</evidence>
<evidence type="ECO:0000256" key="1">
    <source>
        <dbReference type="ARBA" id="ARBA00004141"/>
    </source>
</evidence>
<dbReference type="PANTHER" id="PTHR11040">
    <property type="entry name" value="ZINC/IRON TRANSPORTER"/>
    <property type="match status" value="1"/>
</dbReference>
<evidence type="ECO:0000256" key="5">
    <source>
        <dbReference type="SAM" id="MobiDB-lite"/>
    </source>
</evidence>
<feature type="transmembrane region" description="Helical" evidence="6">
    <location>
        <begin position="420"/>
        <end position="439"/>
    </location>
</feature>
<dbReference type="InterPro" id="IPR003689">
    <property type="entry name" value="ZIP"/>
</dbReference>
<comment type="caution">
    <text evidence="7">The sequence shown here is derived from an EMBL/GenBank/DDBJ whole genome shotgun (WGS) entry which is preliminary data.</text>
</comment>
<keyword evidence="8" id="KW-1185">Reference proteome</keyword>
<dbReference type="Pfam" id="PF02535">
    <property type="entry name" value="Zip"/>
    <property type="match status" value="1"/>
</dbReference>
<keyword evidence="3 6" id="KW-1133">Transmembrane helix</keyword>
<dbReference type="EMBL" id="JADXDR010000029">
    <property type="protein sequence ID" value="KAI7844464.1"/>
    <property type="molecule type" value="Genomic_DNA"/>
</dbReference>
<feature type="transmembrane region" description="Helical" evidence="6">
    <location>
        <begin position="298"/>
        <end position="321"/>
    </location>
</feature>
<accession>A0AAD5DY53</accession>
<organism evidence="7 8">
    <name type="scientific">Chlorella ohadii</name>
    <dbReference type="NCBI Taxonomy" id="2649997"/>
    <lineage>
        <taxon>Eukaryota</taxon>
        <taxon>Viridiplantae</taxon>
        <taxon>Chlorophyta</taxon>
        <taxon>core chlorophytes</taxon>
        <taxon>Trebouxiophyceae</taxon>
        <taxon>Chlorellales</taxon>
        <taxon>Chlorellaceae</taxon>
        <taxon>Chlorella clade</taxon>
        <taxon>Chlorella</taxon>
    </lineage>
</organism>
<feature type="transmembrane region" description="Helical" evidence="6">
    <location>
        <begin position="386"/>
        <end position="408"/>
    </location>
</feature>
<dbReference type="GO" id="GO:0005385">
    <property type="term" value="F:zinc ion transmembrane transporter activity"/>
    <property type="evidence" value="ECO:0007669"/>
    <property type="project" value="TreeGrafter"/>
</dbReference>
<proteinExistence type="predicted"/>
<feature type="compositionally biased region" description="Low complexity" evidence="5">
    <location>
        <begin position="140"/>
        <end position="154"/>
    </location>
</feature>
<feature type="unsure residue" description="E or Q" evidence="7">
    <location>
        <position position="176"/>
    </location>
</feature>
<evidence type="ECO:0000256" key="6">
    <source>
        <dbReference type="SAM" id="Phobius"/>
    </source>
</evidence>
<feature type="transmembrane region" description="Helical" evidence="6">
    <location>
        <begin position="358"/>
        <end position="380"/>
    </location>
</feature>
<keyword evidence="4 6" id="KW-0472">Membrane</keyword>
<feature type="transmembrane region" description="Helical" evidence="6">
    <location>
        <begin position="80"/>
        <end position="103"/>
    </location>
</feature>
<dbReference type="GO" id="GO:0016020">
    <property type="term" value="C:membrane"/>
    <property type="evidence" value="ECO:0007669"/>
    <property type="project" value="UniProtKB-SubCell"/>
</dbReference>
<reference evidence="7" key="1">
    <citation type="submission" date="2020-11" db="EMBL/GenBank/DDBJ databases">
        <title>Chlorella ohadii genome sequencing and assembly.</title>
        <authorList>
            <person name="Murik O."/>
            <person name="Treves H."/>
            <person name="Kedem I."/>
            <person name="Shotland Y."/>
            <person name="Kaplan A."/>
        </authorList>
    </citation>
    <scope>NUCLEOTIDE SEQUENCE</scope>
    <source>
        <strain evidence="7">1</strain>
    </source>
</reference>
<evidence type="ECO:0000256" key="3">
    <source>
        <dbReference type="ARBA" id="ARBA00022989"/>
    </source>
</evidence>
<feature type="compositionally biased region" description="Low complexity" evidence="5">
    <location>
        <begin position="114"/>
        <end position="127"/>
    </location>
</feature>
<feature type="transmembrane region" description="Helical" evidence="6">
    <location>
        <begin position="38"/>
        <end position="60"/>
    </location>
</feature>
<protein>
    <submittedName>
        <fullName evidence="7">Uncharacterized protein</fullName>
    </submittedName>
</protein>
<feature type="compositionally biased region" description="Low complexity" evidence="5">
    <location>
        <begin position="163"/>
        <end position="175"/>
    </location>
</feature>
<evidence type="ECO:0000313" key="7">
    <source>
        <dbReference type="EMBL" id="KAI7844464.1"/>
    </source>
</evidence>
<dbReference type="PANTHER" id="PTHR11040:SF205">
    <property type="entry name" value="ZINC TRANSPORTER ZUPT"/>
    <property type="match status" value="1"/>
</dbReference>
<gene>
    <name evidence="7" type="ORF">COHA_001967</name>
</gene>